<reference evidence="3" key="1">
    <citation type="journal article" date="2014" name="Genome Biol. Evol.">
        <title>Pangenome evidence for extensive interdomain horizontal transfer affecting lineage core and shell genes in uncultured planktonic thaumarchaeota and euryarchaeota.</title>
        <authorList>
            <person name="Deschamps P."/>
            <person name="Zivanovic Y."/>
            <person name="Moreira D."/>
            <person name="Rodriguez-Valera F."/>
            <person name="Lopez-Garcia P."/>
        </authorList>
    </citation>
    <scope>NUCLEOTIDE SEQUENCE</scope>
</reference>
<feature type="compositionally biased region" description="Polar residues" evidence="1">
    <location>
        <begin position="233"/>
        <end position="250"/>
    </location>
</feature>
<evidence type="ECO:0000313" key="3">
    <source>
        <dbReference type="EMBL" id="AIF08715.1"/>
    </source>
</evidence>
<dbReference type="EMBL" id="KF900839">
    <property type="protein sequence ID" value="AIF08715.1"/>
    <property type="molecule type" value="Genomic_DNA"/>
</dbReference>
<evidence type="ECO:0008006" key="4">
    <source>
        <dbReference type="Google" id="ProtNLM"/>
    </source>
</evidence>
<dbReference type="AlphaFoldDB" id="A0A075H0P8"/>
<protein>
    <recommendedName>
        <fullName evidence="4">CARDB domain-containing protein</fullName>
    </recommendedName>
</protein>
<sequence>SHVSALLDITSRLPDDAYKERLRLSIWVAGSDMAGNGMLSNHQFNSPQTPFASWNIEQLTSDITITKVSYSRTGEVSVGQTTMVTIELRNTGQAPGTTTLLIYEIGDDGENRSLTPVPISVVVTLGERTTYDIDWIPEDTGDRWVVVSASSGAVEGDRVKVVDSSGDDPLGSVLEDVPMSWLIILAVLVLILTSVVAVALRSGGSTESSLDGTDDWEDDDGWTHADDYDDSPESPSVVATQHYDQVTPPQHGTEQSYQQQPQQQWTAEQYQQYAEQQQQYQQYYQQQGQPPQQGY</sequence>
<accession>A0A075H0P8</accession>
<proteinExistence type="predicted"/>
<feature type="transmembrane region" description="Helical" evidence="2">
    <location>
        <begin position="179"/>
        <end position="200"/>
    </location>
</feature>
<keyword evidence="2" id="KW-0472">Membrane</keyword>
<organism evidence="3">
    <name type="scientific">uncultured marine group II/III euryarchaeote KM3_31_G10</name>
    <dbReference type="NCBI Taxonomy" id="1456433"/>
    <lineage>
        <taxon>Archaea</taxon>
        <taxon>Methanobacteriati</taxon>
        <taxon>Methanobacteriota</taxon>
        <taxon>environmental samples</taxon>
    </lineage>
</organism>
<evidence type="ECO:0000256" key="2">
    <source>
        <dbReference type="SAM" id="Phobius"/>
    </source>
</evidence>
<name>A0A075H0P8_9EURY</name>
<feature type="region of interest" description="Disordered" evidence="1">
    <location>
        <begin position="203"/>
        <end position="264"/>
    </location>
</feature>
<keyword evidence="2" id="KW-0812">Transmembrane</keyword>
<feature type="compositionally biased region" description="Low complexity" evidence="1">
    <location>
        <begin position="252"/>
        <end position="264"/>
    </location>
</feature>
<feature type="non-terminal residue" evidence="3">
    <location>
        <position position="1"/>
    </location>
</feature>
<evidence type="ECO:0000256" key="1">
    <source>
        <dbReference type="SAM" id="MobiDB-lite"/>
    </source>
</evidence>
<keyword evidence="2" id="KW-1133">Transmembrane helix</keyword>